<name>A0A952DV34_9BACT</name>
<comment type="caution">
    <text evidence="2">The sequence shown here is derived from an EMBL/GenBank/DDBJ whole genome shotgun (WGS) entry which is preliminary data.</text>
</comment>
<dbReference type="InterPro" id="IPR002509">
    <property type="entry name" value="NODB_dom"/>
</dbReference>
<dbReference type="CDD" id="cd10941">
    <property type="entry name" value="CE4_PuuE_HpPgdA_like_2"/>
    <property type="match status" value="1"/>
</dbReference>
<reference evidence="2" key="1">
    <citation type="journal article" date="2022" name="ISME J.">
        <title>A general approach to explore prokaryotic protein glycosylation reveals the unique surface layer modulation of an anammox bacterium.</title>
        <authorList>
            <person name="Pabst M."/>
            <person name="Grouzdev D.S."/>
            <person name="Lawson C.E."/>
            <person name="Kleikamp H.B.C."/>
            <person name="de Ram C."/>
            <person name="Louwen R."/>
            <person name="Lin Y.M."/>
            <person name="Lucker S."/>
            <person name="van Loosdrecht M.C.M."/>
            <person name="Laureni M."/>
        </authorList>
    </citation>
    <scope>NUCLEOTIDE SEQUENCE</scope>
    <source>
        <strain evidence="2">BROCD043</strain>
    </source>
</reference>
<evidence type="ECO:0000259" key="1">
    <source>
        <dbReference type="PROSITE" id="PS51677"/>
    </source>
</evidence>
<dbReference type="GO" id="GO:0016810">
    <property type="term" value="F:hydrolase activity, acting on carbon-nitrogen (but not peptide) bonds"/>
    <property type="evidence" value="ECO:0007669"/>
    <property type="project" value="InterPro"/>
</dbReference>
<dbReference type="Pfam" id="PF11959">
    <property type="entry name" value="DUF3473"/>
    <property type="match status" value="1"/>
</dbReference>
<dbReference type="PANTHER" id="PTHR47561">
    <property type="entry name" value="POLYSACCHARIDE DEACETYLASE FAMILY PROTEIN (AFU_ORTHOLOGUE AFUA_6G05030)"/>
    <property type="match status" value="1"/>
</dbReference>
<dbReference type="AlphaFoldDB" id="A0A952DV34"/>
<dbReference type="InterPro" id="IPR022560">
    <property type="entry name" value="DUF3473"/>
</dbReference>
<accession>A0A952DV34</accession>
<dbReference type="Gene3D" id="3.20.20.370">
    <property type="entry name" value="Glycoside hydrolase/deacetylase"/>
    <property type="match status" value="1"/>
</dbReference>
<organism evidence="2 3">
    <name type="scientific">Candidatus Dojkabacteria bacterium</name>
    <dbReference type="NCBI Taxonomy" id="2099670"/>
    <lineage>
        <taxon>Bacteria</taxon>
        <taxon>Candidatus Dojkabacteria</taxon>
    </lineage>
</organism>
<dbReference type="InterPro" id="IPR045235">
    <property type="entry name" value="PuuE_HpPgdA-like"/>
</dbReference>
<dbReference type="PANTHER" id="PTHR47561:SF1">
    <property type="entry name" value="POLYSACCHARIDE DEACETYLASE FAMILY PROTEIN (AFU_ORTHOLOGUE AFUA_6G05030)"/>
    <property type="match status" value="1"/>
</dbReference>
<dbReference type="SUPFAM" id="SSF88713">
    <property type="entry name" value="Glycoside hydrolase/deacetylase"/>
    <property type="match status" value="1"/>
</dbReference>
<protein>
    <submittedName>
        <fullName evidence="2">Polysaccharide deacetylase family protein</fullName>
    </submittedName>
</protein>
<evidence type="ECO:0000313" key="3">
    <source>
        <dbReference type="Proteomes" id="UP000781173"/>
    </source>
</evidence>
<proteinExistence type="predicted"/>
<dbReference type="EMBL" id="JACFOF010000005">
    <property type="protein sequence ID" value="MBW7953703.1"/>
    <property type="molecule type" value="Genomic_DNA"/>
</dbReference>
<dbReference type="InterPro" id="IPR011330">
    <property type="entry name" value="Glyco_hydro/deAcase_b/a-brl"/>
</dbReference>
<dbReference type="GO" id="GO:0005975">
    <property type="term" value="P:carbohydrate metabolic process"/>
    <property type="evidence" value="ECO:0007669"/>
    <property type="project" value="InterPro"/>
</dbReference>
<evidence type="ECO:0000313" key="2">
    <source>
        <dbReference type="EMBL" id="MBW7953703.1"/>
    </source>
</evidence>
<dbReference type="PROSITE" id="PS51677">
    <property type="entry name" value="NODB"/>
    <property type="match status" value="1"/>
</dbReference>
<sequence length="288" mass="33801">MSKSIILTFDVEEWFHTTFMYEYLTSRDIAQSRIYESLQTCLDLLNEHDIAATFFVLAELAEKNPKIINMITDANVRHEIASHSYSHDLLYEKKDSQIKKNIYNSKKILEDLSGKSVKGFRAPYFSINDHAIECLVNAGYHYDSSLHDFRLNGQYGTLTLPMKATDSPGIFTYKTLTEVTIPVKRYFNLLTLPFGGGGYYRLYPLVLQEYWIRSFLKTSDYFMMYLHPWEFDPDQPYITKAPFLKRFRHYVGIKSHKQKTDSLIRNLKSSNFKFKTLSEYLSNKKLTK</sequence>
<feature type="domain" description="NodB homology" evidence="1">
    <location>
        <begin position="20"/>
        <end position="275"/>
    </location>
</feature>
<dbReference type="Pfam" id="PF01522">
    <property type="entry name" value="Polysacc_deac_1"/>
    <property type="match status" value="1"/>
</dbReference>
<gene>
    <name evidence="2" type="ORF">H3C67_02865</name>
</gene>
<dbReference type="Proteomes" id="UP000781173">
    <property type="component" value="Unassembled WGS sequence"/>
</dbReference>